<sequence length="264" mass="28950">MILAATVVVAYVAAFPGNLVLAVDYAGDNGLVWDQAQVAEWGGWEEAMTAWSLLLFIGVAVMMVGCPGWWFSVRNWPWVQRTAPVAAMVGSLAVIVCGIVGSDVLSGLLREWDLINTFTDAAYENAPSDWVHSISTTVAHVLLTVAIPATVLRYYRVPTMLALPILVAARLIPYLYLGYIGVWSLLPWALATAAVYWRWPSLTLLAALILIDIAPRDLGVYGTAMLIGVGLLALTIAFAIDRRWYRHSTPVTPTISPRTLLRRR</sequence>
<dbReference type="EMBL" id="NGFO01000001">
    <property type="protein sequence ID" value="OUC80980.1"/>
    <property type="molecule type" value="Genomic_DNA"/>
</dbReference>
<feature type="transmembrane region" description="Helical" evidence="1">
    <location>
        <begin position="130"/>
        <end position="155"/>
    </location>
</feature>
<keyword evidence="1" id="KW-0472">Membrane</keyword>
<gene>
    <name evidence="2" type="ORF">CA982_01100</name>
</gene>
<name>A0A2C9ZJQ6_9ACTN</name>
<evidence type="ECO:0000313" key="3">
    <source>
        <dbReference type="Proteomes" id="UP000194632"/>
    </source>
</evidence>
<feature type="transmembrane region" description="Helical" evidence="1">
    <location>
        <begin position="176"/>
        <end position="199"/>
    </location>
</feature>
<organism evidence="2 3">
    <name type="scientific">Gordonia lacunae</name>
    <dbReference type="NCBI Taxonomy" id="417102"/>
    <lineage>
        <taxon>Bacteria</taxon>
        <taxon>Bacillati</taxon>
        <taxon>Actinomycetota</taxon>
        <taxon>Actinomycetes</taxon>
        <taxon>Mycobacteriales</taxon>
        <taxon>Gordoniaceae</taxon>
        <taxon>Gordonia</taxon>
    </lineage>
</organism>
<evidence type="ECO:0000313" key="2">
    <source>
        <dbReference type="EMBL" id="OUC80980.1"/>
    </source>
</evidence>
<protein>
    <submittedName>
        <fullName evidence="2">Uncharacterized protein</fullName>
    </submittedName>
</protein>
<feature type="transmembrane region" description="Helical" evidence="1">
    <location>
        <begin position="219"/>
        <end position="240"/>
    </location>
</feature>
<reference evidence="2 3" key="1">
    <citation type="submission" date="2017-05" db="EMBL/GenBank/DDBJ databases">
        <title>Biotechnological potential of actinobacteria isolated from South African environments.</title>
        <authorList>
            <person name="Le Roes-Hill M."/>
            <person name="Prins A."/>
            <person name="Durrell K.A."/>
        </authorList>
    </citation>
    <scope>NUCLEOTIDE SEQUENCE [LARGE SCALE GENOMIC DNA]</scope>
    <source>
        <strain evidence="2">BS2</strain>
    </source>
</reference>
<evidence type="ECO:0000256" key="1">
    <source>
        <dbReference type="SAM" id="Phobius"/>
    </source>
</evidence>
<keyword evidence="3" id="KW-1185">Reference proteome</keyword>
<keyword evidence="1" id="KW-0812">Transmembrane</keyword>
<comment type="caution">
    <text evidence="2">The sequence shown here is derived from an EMBL/GenBank/DDBJ whole genome shotgun (WGS) entry which is preliminary data.</text>
</comment>
<dbReference type="Proteomes" id="UP000194632">
    <property type="component" value="Unassembled WGS sequence"/>
</dbReference>
<proteinExistence type="predicted"/>
<feature type="transmembrane region" description="Helical" evidence="1">
    <location>
        <begin position="85"/>
        <end position="110"/>
    </location>
</feature>
<dbReference type="AlphaFoldDB" id="A0A2C9ZJQ6"/>
<feature type="transmembrane region" description="Helical" evidence="1">
    <location>
        <begin position="50"/>
        <end position="73"/>
    </location>
</feature>
<keyword evidence="1" id="KW-1133">Transmembrane helix</keyword>
<accession>A0A2C9ZJQ6</accession>